<sequence length="113" mass="13091">MEIKYSESENNSVIIYPIGSYEMEDTNFFEQKITEILETSGKNKVVFNMSELNYLNSTALNQFIGVYNRLLKGGYRIIFCSLTRPVETLFNITSLKLLVPIYKTEWDALNSLK</sequence>
<dbReference type="CDD" id="cd07043">
    <property type="entry name" value="STAS_anti-anti-sigma_factors"/>
    <property type="match status" value="1"/>
</dbReference>
<dbReference type="EMBL" id="PKTG01000087">
    <property type="protein sequence ID" value="PLX17410.1"/>
    <property type="molecule type" value="Genomic_DNA"/>
</dbReference>
<dbReference type="SUPFAM" id="SSF52091">
    <property type="entry name" value="SpoIIaa-like"/>
    <property type="match status" value="1"/>
</dbReference>
<dbReference type="PANTHER" id="PTHR33495:SF2">
    <property type="entry name" value="ANTI-SIGMA FACTOR ANTAGONIST TM_1081-RELATED"/>
    <property type="match status" value="1"/>
</dbReference>
<evidence type="ECO:0000313" key="2">
    <source>
        <dbReference type="EMBL" id="PLX17410.1"/>
    </source>
</evidence>
<name>A0A2N5ZFE9_MUIH1</name>
<dbReference type="AlphaFoldDB" id="A0A2N5ZFE9"/>
<evidence type="ECO:0000259" key="1">
    <source>
        <dbReference type="PROSITE" id="PS50801"/>
    </source>
</evidence>
<dbReference type="InterPro" id="IPR002645">
    <property type="entry name" value="STAS_dom"/>
</dbReference>
<proteinExistence type="predicted"/>
<protein>
    <recommendedName>
        <fullName evidence="1">STAS domain-containing protein</fullName>
    </recommendedName>
</protein>
<dbReference type="Gene3D" id="3.30.750.24">
    <property type="entry name" value="STAS domain"/>
    <property type="match status" value="1"/>
</dbReference>
<evidence type="ECO:0000313" key="3">
    <source>
        <dbReference type="Proteomes" id="UP000234857"/>
    </source>
</evidence>
<dbReference type="PANTHER" id="PTHR33495">
    <property type="entry name" value="ANTI-SIGMA FACTOR ANTAGONIST TM_1081-RELATED-RELATED"/>
    <property type="match status" value="1"/>
</dbReference>
<organism evidence="2 3">
    <name type="scientific">Muiribacterium halophilum</name>
    <dbReference type="NCBI Taxonomy" id="2053465"/>
    <lineage>
        <taxon>Bacteria</taxon>
        <taxon>Candidatus Muiribacteriota</taxon>
        <taxon>Candidatus Muiribacteriia</taxon>
        <taxon>Candidatus Muiribacteriales</taxon>
        <taxon>Candidatus Muiribacteriaceae</taxon>
        <taxon>Candidatus Muiribacterium</taxon>
    </lineage>
</organism>
<feature type="domain" description="STAS" evidence="1">
    <location>
        <begin position="2"/>
        <end position="112"/>
    </location>
</feature>
<dbReference type="GO" id="GO:0043856">
    <property type="term" value="F:anti-sigma factor antagonist activity"/>
    <property type="evidence" value="ECO:0007669"/>
    <property type="project" value="TreeGrafter"/>
</dbReference>
<reference evidence="2 3" key="1">
    <citation type="submission" date="2017-11" db="EMBL/GenBank/DDBJ databases">
        <title>Genome-resolved metagenomics identifies genetic mobility, metabolic interactions, and unexpected diversity in perchlorate-reducing communities.</title>
        <authorList>
            <person name="Barnum T.P."/>
            <person name="Figueroa I.A."/>
            <person name="Carlstrom C.I."/>
            <person name="Lucas L.N."/>
            <person name="Engelbrektson A.L."/>
            <person name="Coates J.D."/>
        </authorList>
    </citation>
    <scope>NUCLEOTIDE SEQUENCE [LARGE SCALE GENOMIC DNA]</scope>
    <source>
        <strain evidence="2">BM706</strain>
    </source>
</reference>
<dbReference type="Pfam" id="PF01740">
    <property type="entry name" value="STAS"/>
    <property type="match status" value="1"/>
</dbReference>
<gene>
    <name evidence="2" type="ORF">C0601_07570</name>
</gene>
<dbReference type="Proteomes" id="UP000234857">
    <property type="component" value="Unassembled WGS sequence"/>
</dbReference>
<dbReference type="InterPro" id="IPR036513">
    <property type="entry name" value="STAS_dom_sf"/>
</dbReference>
<dbReference type="PROSITE" id="PS50801">
    <property type="entry name" value="STAS"/>
    <property type="match status" value="1"/>
</dbReference>
<accession>A0A2N5ZFE9</accession>
<comment type="caution">
    <text evidence="2">The sequence shown here is derived from an EMBL/GenBank/DDBJ whole genome shotgun (WGS) entry which is preliminary data.</text>
</comment>